<dbReference type="Ensembl" id="ENSPSTT00000007003.1">
    <property type="protein sequence ID" value="ENSPSTP00000006672.1"/>
    <property type="gene ID" value="ENSPSTG00000004685.1"/>
</dbReference>
<keyword evidence="12 22" id="KW-1133">Transmembrane helix</keyword>
<evidence type="ECO:0000256" key="22">
    <source>
        <dbReference type="SAM" id="Phobius"/>
    </source>
</evidence>
<evidence type="ECO:0000313" key="25">
    <source>
        <dbReference type="Ensembl" id="ENSPSTP00000006672.1"/>
    </source>
</evidence>
<evidence type="ECO:0000256" key="12">
    <source>
        <dbReference type="ARBA" id="ARBA00022989"/>
    </source>
</evidence>
<proteinExistence type="inferred from homology"/>
<dbReference type="SMART" id="SM00382">
    <property type="entry name" value="AAA"/>
    <property type="match status" value="1"/>
</dbReference>
<evidence type="ECO:0000256" key="8">
    <source>
        <dbReference type="ARBA" id="ARBA00022840"/>
    </source>
</evidence>
<dbReference type="GO" id="GO:0090374">
    <property type="term" value="P:oligopeptide export from mitochondrion"/>
    <property type="evidence" value="ECO:0007669"/>
    <property type="project" value="TreeGrafter"/>
</dbReference>
<keyword evidence="7" id="KW-0999">Mitochondrion inner membrane</keyword>
<keyword evidence="6" id="KW-0547">Nucleotide-binding</keyword>
<evidence type="ECO:0000256" key="17">
    <source>
        <dbReference type="ARBA" id="ARBA00052250"/>
    </source>
</evidence>
<protein>
    <recommendedName>
        <fullName evidence="19">ATP-binding cassette sub-family B member 10, mitochondrial</fullName>
    </recommendedName>
    <alternativeName>
        <fullName evidence="20">ABC-mitochondrial erythroid protein</fullName>
    </alternativeName>
    <alternativeName>
        <fullName evidence="21">ATP-binding cassette transporter 10</fullName>
    </alternativeName>
</protein>
<dbReference type="SUPFAM" id="SSF90123">
    <property type="entry name" value="ABC transporter transmembrane region"/>
    <property type="match status" value="1"/>
</dbReference>
<dbReference type="PANTHER" id="PTHR43394">
    <property type="entry name" value="ATP-DEPENDENT PERMEASE MDL1, MITOCHONDRIAL"/>
    <property type="match status" value="1"/>
</dbReference>
<evidence type="ECO:0000256" key="5">
    <source>
        <dbReference type="ARBA" id="ARBA00022723"/>
    </source>
</evidence>
<dbReference type="FunFam" id="3.40.50.300:FF:000403">
    <property type="entry name" value="ATP-binding cassette sub-family B member 8, mitochondrial"/>
    <property type="match status" value="1"/>
</dbReference>
<dbReference type="PROSITE" id="PS00211">
    <property type="entry name" value="ABC_TRANSPORTER_1"/>
    <property type="match status" value="1"/>
</dbReference>
<dbReference type="Pfam" id="PF00664">
    <property type="entry name" value="ABC_membrane"/>
    <property type="match status" value="1"/>
</dbReference>
<evidence type="ECO:0000256" key="1">
    <source>
        <dbReference type="ARBA" id="ARBA00004448"/>
    </source>
</evidence>
<keyword evidence="11" id="KW-1278">Translocase</keyword>
<dbReference type="InterPro" id="IPR027417">
    <property type="entry name" value="P-loop_NTPase"/>
</dbReference>
<dbReference type="AlphaFoldDB" id="A0A8C9EXV0"/>
<keyword evidence="4 22" id="KW-0812">Transmembrane</keyword>
<accession>A0A8C9EXV0</accession>
<dbReference type="PROSITE" id="PS50893">
    <property type="entry name" value="ABC_TRANSPORTER_2"/>
    <property type="match status" value="1"/>
</dbReference>
<comment type="catalytic activity">
    <reaction evidence="17">
        <text>biliverdin IXalpha(in) + ATP + H2O = biliverdin IXalpha(out) + ADP + phosphate + H(+)</text>
        <dbReference type="Rhea" id="RHEA:82359"/>
        <dbReference type="ChEBI" id="CHEBI:15377"/>
        <dbReference type="ChEBI" id="CHEBI:15378"/>
        <dbReference type="ChEBI" id="CHEBI:30616"/>
        <dbReference type="ChEBI" id="CHEBI:43474"/>
        <dbReference type="ChEBI" id="CHEBI:57991"/>
        <dbReference type="ChEBI" id="CHEBI:456216"/>
    </reaction>
    <physiologicalReaction direction="left-to-right" evidence="17">
        <dbReference type="Rhea" id="RHEA:82360"/>
    </physiologicalReaction>
</comment>
<reference evidence="25" key="2">
    <citation type="submission" date="2025-09" db="UniProtKB">
        <authorList>
            <consortium name="Ensembl"/>
        </authorList>
    </citation>
    <scope>IDENTIFICATION</scope>
</reference>
<keyword evidence="26" id="KW-1185">Reference proteome</keyword>
<keyword evidence="13" id="KW-0007">Acetylation</keyword>
<evidence type="ECO:0000313" key="26">
    <source>
        <dbReference type="Proteomes" id="UP000694428"/>
    </source>
</evidence>
<dbReference type="PANTHER" id="PTHR43394:SF1">
    <property type="entry name" value="ATP-BINDING CASSETTE SUB-FAMILY B MEMBER 10, MITOCHONDRIAL"/>
    <property type="match status" value="1"/>
</dbReference>
<feature type="transmembrane region" description="Helical" evidence="22">
    <location>
        <begin position="162"/>
        <end position="183"/>
    </location>
</feature>
<evidence type="ECO:0000256" key="11">
    <source>
        <dbReference type="ARBA" id="ARBA00022967"/>
    </source>
</evidence>
<dbReference type="InterPro" id="IPR011527">
    <property type="entry name" value="ABC1_TM_dom"/>
</dbReference>
<dbReference type="Proteomes" id="UP000694428">
    <property type="component" value="Unplaced"/>
</dbReference>
<dbReference type="GO" id="GO:0005524">
    <property type="term" value="F:ATP binding"/>
    <property type="evidence" value="ECO:0007669"/>
    <property type="project" value="UniProtKB-KW"/>
</dbReference>
<evidence type="ECO:0000256" key="10">
    <source>
        <dbReference type="ARBA" id="ARBA00022946"/>
    </source>
</evidence>
<keyword evidence="9" id="KW-0460">Magnesium</keyword>
<organism evidence="25 26">
    <name type="scientific">Pavo cristatus</name>
    <name type="common">Indian peafowl</name>
    <name type="synonym">Blue peafowl</name>
    <dbReference type="NCBI Taxonomy" id="9049"/>
    <lineage>
        <taxon>Eukaryota</taxon>
        <taxon>Metazoa</taxon>
        <taxon>Chordata</taxon>
        <taxon>Craniata</taxon>
        <taxon>Vertebrata</taxon>
        <taxon>Euteleostomi</taxon>
        <taxon>Archelosauria</taxon>
        <taxon>Archosauria</taxon>
        <taxon>Dinosauria</taxon>
        <taxon>Saurischia</taxon>
        <taxon>Theropoda</taxon>
        <taxon>Coelurosauria</taxon>
        <taxon>Aves</taxon>
        <taxon>Neognathae</taxon>
        <taxon>Galloanserae</taxon>
        <taxon>Galliformes</taxon>
        <taxon>Phasianidae</taxon>
        <taxon>Phasianinae</taxon>
        <taxon>Pavo</taxon>
    </lineage>
</organism>
<keyword evidence="5" id="KW-0479">Metal-binding</keyword>
<dbReference type="InterPro" id="IPR036640">
    <property type="entry name" value="ABC1_TM_sf"/>
</dbReference>
<dbReference type="GO" id="GO:0005743">
    <property type="term" value="C:mitochondrial inner membrane"/>
    <property type="evidence" value="ECO:0007669"/>
    <property type="project" value="UniProtKB-SubCell"/>
</dbReference>
<reference evidence="25" key="1">
    <citation type="submission" date="2025-08" db="UniProtKB">
        <authorList>
            <consortium name="Ensembl"/>
        </authorList>
    </citation>
    <scope>IDENTIFICATION</scope>
</reference>
<evidence type="ECO:0000256" key="20">
    <source>
        <dbReference type="ARBA" id="ARBA00075187"/>
    </source>
</evidence>
<feature type="domain" description="ABC transporter" evidence="23">
    <location>
        <begin position="296"/>
        <end position="528"/>
    </location>
</feature>
<evidence type="ECO:0000256" key="9">
    <source>
        <dbReference type="ARBA" id="ARBA00022842"/>
    </source>
</evidence>
<keyword evidence="15 22" id="KW-0472">Membrane</keyword>
<dbReference type="InterPro" id="IPR017871">
    <property type="entry name" value="ABC_transporter-like_CS"/>
</dbReference>
<feature type="transmembrane region" description="Helical" evidence="22">
    <location>
        <begin position="12"/>
        <end position="39"/>
    </location>
</feature>
<dbReference type="FunFam" id="1.20.1560.10:FF:000048">
    <property type="entry name" value="ATP-binding cassette sub-family B member 10, mitochondrial"/>
    <property type="match status" value="1"/>
</dbReference>
<dbReference type="SUPFAM" id="SSF52540">
    <property type="entry name" value="P-loop containing nucleoside triphosphate hydrolases"/>
    <property type="match status" value="1"/>
</dbReference>
<dbReference type="InterPro" id="IPR003593">
    <property type="entry name" value="AAA+_ATPase"/>
</dbReference>
<evidence type="ECO:0000256" key="14">
    <source>
        <dbReference type="ARBA" id="ARBA00023128"/>
    </source>
</evidence>
<keyword evidence="3" id="KW-0813">Transport</keyword>
<comment type="function">
    <text evidence="18">ATP-dependent transporter located in the mitochondrial inner membrane that catalyzes the export of biliverdin from the mitochondrial matrix, and plays a crucial role in hemoglobin synthesis and antioxidative stress. Participates in the early step of the heme biosynthetic process during insertion of iron into protoporphyrin IX (PPIX). Involved in the stabilization of the iron transporter mitoferrin-1/SLC25A37. In addition may be involved in mitochondrial unfolded protein response (UPRmt) signaling pathway, although ABCB10 probably does not participate in peptide export from mitochondria.</text>
</comment>
<sequence length="555" mass="60734">LPSFNLKPFPLVLILSTLSKTAVGFLTVSSVITMSAPFFLGKVIDVIYTNPSNDFTDSLSSLCALLSGIFLCGAAANATRVYLMQTAGQRIVKRLRTTMFSSILKQETAFFDKTRTGELINRLSSDTALLGRSLTENLSDGLRAGAQASVGVGMMFFVSPSLAAFVLSIVPPLAIVAVIYGRYLRKLTKITQDSLAEATQLAEERIGNIRTVRAFGQEMAEMEKYTNKVDYVLQLAKKEALARAGFFGAVSLSSFYSELMKGLGAGGRLWELIERKPQLPFNEGITLGKDTFRGALEFKDIEFAYPTRPETSIFKDFSLSIPAGSVMALVGSSGTGKSTIVSLLLRLYDPIAGTITVDGFDIRQLNPLWFRTKFGTVSQEPILFSCSIAENIAYGAEDPSTVTAEEIQKVAEIANAAHFIRDFPKGFDTVVGEKGILLSGGQKQRIAIARALLKVRLHLALDAENEYLVQEALDRLMEGRTVLIIAHRLSTIQNADFVAVLGQGKILECGKREELLANPNGLFRKLMQKQAFLQNSDTFALDIQSRENNLLKENV</sequence>
<comment type="similarity">
    <text evidence="2">Belongs to the ABC transporter superfamily. ABCB family. Mitochondrial peptide exporter (TC 3.A.1.212) subfamily.</text>
</comment>
<evidence type="ECO:0000256" key="6">
    <source>
        <dbReference type="ARBA" id="ARBA00022741"/>
    </source>
</evidence>
<evidence type="ECO:0000256" key="16">
    <source>
        <dbReference type="ARBA" id="ARBA00023206"/>
    </source>
</evidence>
<evidence type="ECO:0000256" key="15">
    <source>
        <dbReference type="ARBA" id="ARBA00023136"/>
    </source>
</evidence>
<dbReference type="Gene3D" id="3.40.50.300">
    <property type="entry name" value="P-loop containing nucleotide triphosphate hydrolases"/>
    <property type="match status" value="1"/>
</dbReference>
<dbReference type="Gene3D" id="1.20.1560.10">
    <property type="entry name" value="ABC transporter type 1, transmembrane domain"/>
    <property type="match status" value="2"/>
</dbReference>
<keyword evidence="14" id="KW-0496">Mitochondrion</keyword>
<dbReference type="CDD" id="cd18573">
    <property type="entry name" value="ABC_6TM_ABCB10_like"/>
    <property type="match status" value="1"/>
</dbReference>
<evidence type="ECO:0000256" key="13">
    <source>
        <dbReference type="ARBA" id="ARBA00022990"/>
    </source>
</evidence>
<evidence type="ECO:0000256" key="19">
    <source>
        <dbReference type="ARBA" id="ARBA00072683"/>
    </source>
</evidence>
<dbReference type="InterPro" id="IPR003439">
    <property type="entry name" value="ABC_transporter-like_ATP-bd"/>
</dbReference>
<evidence type="ECO:0000256" key="7">
    <source>
        <dbReference type="ARBA" id="ARBA00022792"/>
    </source>
</evidence>
<keyword evidence="8" id="KW-0067">ATP-binding</keyword>
<name>A0A8C9EXV0_PAVCR</name>
<keyword evidence="10" id="KW-0809">Transit peptide</keyword>
<dbReference type="GO" id="GO:0016887">
    <property type="term" value="F:ATP hydrolysis activity"/>
    <property type="evidence" value="ECO:0007669"/>
    <property type="project" value="InterPro"/>
</dbReference>
<dbReference type="GO" id="GO:0046872">
    <property type="term" value="F:metal ion binding"/>
    <property type="evidence" value="ECO:0007669"/>
    <property type="project" value="UniProtKB-KW"/>
</dbReference>
<dbReference type="Pfam" id="PF00005">
    <property type="entry name" value="ABC_tran"/>
    <property type="match status" value="1"/>
</dbReference>
<evidence type="ECO:0000256" key="2">
    <source>
        <dbReference type="ARBA" id="ARBA00005580"/>
    </source>
</evidence>
<keyword evidence="16" id="KW-0318">Glutathionylation</keyword>
<evidence type="ECO:0000259" key="23">
    <source>
        <dbReference type="PROSITE" id="PS50893"/>
    </source>
</evidence>
<comment type="subcellular location">
    <subcellularLocation>
        <location evidence="1">Mitochondrion inner membrane</location>
        <topology evidence="1">Multi-pass membrane protein</topology>
    </subcellularLocation>
</comment>
<evidence type="ECO:0000256" key="18">
    <source>
        <dbReference type="ARBA" id="ARBA00055589"/>
    </source>
</evidence>
<dbReference type="PROSITE" id="PS50929">
    <property type="entry name" value="ABC_TM1F"/>
    <property type="match status" value="1"/>
</dbReference>
<evidence type="ECO:0000259" key="24">
    <source>
        <dbReference type="PROSITE" id="PS50929"/>
    </source>
</evidence>
<evidence type="ECO:0000256" key="21">
    <source>
        <dbReference type="ARBA" id="ARBA00083334"/>
    </source>
</evidence>
<dbReference type="GO" id="GO:0015421">
    <property type="term" value="F:ABC-type oligopeptide transporter activity"/>
    <property type="evidence" value="ECO:0007669"/>
    <property type="project" value="TreeGrafter"/>
</dbReference>
<evidence type="ECO:0000256" key="4">
    <source>
        <dbReference type="ARBA" id="ARBA00022692"/>
    </source>
</evidence>
<dbReference type="GO" id="GO:0042802">
    <property type="term" value="F:identical protein binding"/>
    <property type="evidence" value="ECO:0007669"/>
    <property type="project" value="UniProtKB-ARBA"/>
</dbReference>
<evidence type="ECO:0000256" key="3">
    <source>
        <dbReference type="ARBA" id="ARBA00022448"/>
    </source>
</evidence>
<dbReference type="InterPro" id="IPR039421">
    <property type="entry name" value="Type_1_exporter"/>
</dbReference>
<feature type="transmembrane region" description="Helical" evidence="22">
    <location>
        <begin position="59"/>
        <end position="83"/>
    </location>
</feature>
<feature type="domain" description="ABC transmembrane type-1" evidence="24">
    <location>
        <begin position="22"/>
        <end position="255"/>
    </location>
</feature>